<dbReference type="Pfam" id="PF13517">
    <property type="entry name" value="FG-GAP_3"/>
    <property type="match status" value="4"/>
</dbReference>
<dbReference type="PANTHER" id="PTHR16026">
    <property type="entry name" value="CARTILAGE ACIDIC PROTEIN 1"/>
    <property type="match status" value="1"/>
</dbReference>
<dbReference type="InterPro" id="IPR013517">
    <property type="entry name" value="FG-GAP"/>
</dbReference>
<evidence type="ECO:0000259" key="2">
    <source>
        <dbReference type="Pfam" id="PF07593"/>
    </source>
</evidence>
<dbReference type="STRING" id="865937.Gilli_3476"/>
<keyword evidence="4" id="KW-1185">Reference proteome</keyword>
<dbReference type="InterPro" id="IPR028994">
    <property type="entry name" value="Integrin_alpha_N"/>
</dbReference>
<dbReference type="Pfam" id="PF07593">
    <property type="entry name" value="UnbV_ASPIC"/>
    <property type="match status" value="1"/>
</dbReference>
<proteinExistence type="predicted"/>
<dbReference type="HOGENOM" id="CLU_281416_0_0_10"/>
<sequence>MQSKYFIIVLISLLYSCGEKESYLFEDLPANKSGISFANILTESEDQNILDYMYFYNGGGVSIGDINNDGLPDIFFSGNQVKNKLYLNKGNLEFEDISEKANITGNSTWNTGVTMADVNGDGLLDIYVCAVVGINGFNGHNELFINNGDGTFTESAKQYGLDFESFSSSAVFFDYDLDGDLDLYLLNHAIHTQESYGRADLRNMRTYATGDKLLRNDGGSFTDVSEEAGIFGGVNGYGLGISVADFNQDGWPDIYVGNDFHEDDYYYINNQDGTFTESLKEYFGHTSKFSMGNDVADLNHDGYPDIITLDMLAEDEKVLKASEGDENTQMLEMRTERFGYHYQYPRNMLQINQNGQFFSEIGLLSGIEATDWSWGALFADYNLDGEQDLFISNGIPKRPNDLDYIKFLSNDQIRKKINNTNLVDKEALALMPSGNVHNFIFKGGRDLKFEDKSGKWIRKDTIISTGVAYGDLDNDGDLDIVTNNINGSATLYINKSKNRNYLKLNFKYKKQNVFGFGTKVFSYSNGTLQFKELFPYKGFQSSSEPIIHFGYGTVSKVDSLVIVWPDKSYETLRNIRVNQTLVITPGMSEGIYEFSPEKKSRVLFEKIKGNLGIDYTHKEDNYLDFNAQKLIPYKISDRGPATAVGDLNSNGKSDIYFGSSKFFPSAIYEQNDTSFVLKSPAAIVKDSVNEDVSAVIGDFNNSGENDLVIGTAGGNFYGKAKPLLDKFFLKKDSLFIESTLPVMYENSSVIRANDFDKDGDLDLFIGSNAVSYDFGNIPTSYLLTNSNGNFSVVNNDELSKTGMVTDAVWTDFDNDGWDDLIVVGEWMSPTFFKNNKGKLEKISVSSSKLNGLWQAIIPFDIDNDGDIDYILGNWGTNTRFEASEKFPLRMYYDDFDTNGSTETILASNKNGEYYTLEGLDELSGQMSSLMRKKFTHYKSFAGKTVEEVFSRDLLNKAKLLEVHVLESGYLKNENGSFTFVPFDSSLQVSPLTAFVEYDFDNDGKKDILAAGNYFGVKPYHGRFDSFPGALIKNEKEIISGHLLGLNLQNKSVRHLNIIEVNNQKYLLVTINNGKAEVYGLKNYKKSIDNESI</sequence>
<dbReference type="PROSITE" id="PS51257">
    <property type="entry name" value="PROKAR_LIPOPROTEIN"/>
    <property type="match status" value="1"/>
</dbReference>
<dbReference type="AlphaFoldDB" id="H2BWA9"/>
<evidence type="ECO:0000313" key="3">
    <source>
        <dbReference type="EMBL" id="EHQ04073.1"/>
    </source>
</evidence>
<dbReference type="eggNOG" id="COG4888">
    <property type="taxonomic scope" value="Bacteria"/>
</dbReference>
<organism evidence="3 4">
    <name type="scientific">Gillisia limnaea (strain DSM 15749 / LMG 21470 / R-8282)</name>
    <dbReference type="NCBI Taxonomy" id="865937"/>
    <lineage>
        <taxon>Bacteria</taxon>
        <taxon>Pseudomonadati</taxon>
        <taxon>Bacteroidota</taxon>
        <taxon>Flavobacteriia</taxon>
        <taxon>Flavobacteriales</taxon>
        <taxon>Flavobacteriaceae</taxon>
        <taxon>Gillisia</taxon>
    </lineage>
</organism>
<name>H2BWA9_GILLR</name>
<dbReference type="OrthoDB" id="9816120at2"/>
<dbReference type="EMBL" id="JH594606">
    <property type="protein sequence ID" value="EHQ04073.1"/>
    <property type="molecule type" value="Genomic_DNA"/>
</dbReference>
<dbReference type="RefSeq" id="WP_006990376.1">
    <property type="nucleotide sequence ID" value="NZ_JH594606.1"/>
</dbReference>
<dbReference type="SUPFAM" id="SSF69318">
    <property type="entry name" value="Integrin alpha N-terminal domain"/>
    <property type="match status" value="2"/>
</dbReference>
<dbReference type="PANTHER" id="PTHR16026:SF0">
    <property type="entry name" value="CARTILAGE ACIDIC PROTEIN 1"/>
    <property type="match status" value="1"/>
</dbReference>
<dbReference type="InterPro" id="IPR027039">
    <property type="entry name" value="Crtac1"/>
</dbReference>
<keyword evidence="1" id="KW-0732">Signal</keyword>
<protein>
    <submittedName>
        <fullName evidence="3">FG-GAP repeat protein</fullName>
    </submittedName>
</protein>
<reference evidence="4" key="1">
    <citation type="journal article" date="2012" name="Stand. Genomic Sci.">
        <title>Genome sequence of the Antarctic rhodopsins-containing flavobacterium Gillisia limnaea type strain (R-8282(T)).</title>
        <authorList>
            <person name="Riedel T."/>
            <person name="Held B."/>
            <person name="Nolan M."/>
            <person name="Lucas S."/>
            <person name="Lapidus A."/>
            <person name="Tice H."/>
            <person name="Del Rio T.G."/>
            <person name="Cheng J.F."/>
            <person name="Han C."/>
            <person name="Tapia R."/>
            <person name="Goodwin L.A."/>
            <person name="Pitluck S."/>
            <person name="Liolios K."/>
            <person name="Mavromatis K."/>
            <person name="Pagani I."/>
            <person name="Ivanova N."/>
            <person name="Mikhailova N."/>
            <person name="Pati A."/>
            <person name="Chen A."/>
            <person name="Palaniappan K."/>
            <person name="Land M."/>
            <person name="Rohde M."/>
            <person name="Tindall B.J."/>
            <person name="Detter J.C."/>
            <person name="Goker M."/>
            <person name="Bristow J."/>
            <person name="Eisen J.A."/>
            <person name="Markowitz V."/>
            <person name="Hugenholtz P."/>
            <person name="Kyrpides N.C."/>
            <person name="Klenk H.P."/>
            <person name="Woyke T."/>
        </authorList>
    </citation>
    <scope>NUCLEOTIDE SEQUENCE [LARGE SCALE GENOMIC DNA]</scope>
    <source>
        <strain evidence="4">DSM 15749 / LMG 21470 / R-8282</strain>
    </source>
</reference>
<dbReference type="Proteomes" id="UP000003844">
    <property type="component" value="Unassembled WGS sequence"/>
</dbReference>
<gene>
    <name evidence="3" type="ORF">Gilli_3476</name>
</gene>
<dbReference type="InterPro" id="IPR011519">
    <property type="entry name" value="UnbV_ASPIC"/>
</dbReference>
<accession>H2BWA9</accession>
<evidence type="ECO:0000256" key="1">
    <source>
        <dbReference type="ARBA" id="ARBA00022729"/>
    </source>
</evidence>
<feature type="domain" description="ASPIC/UnbV" evidence="2">
    <location>
        <begin position="515"/>
        <end position="581"/>
    </location>
</feature>
<dbReference type="Gene3D" id="2.130.10.130">
    <property type="entry name" value="Integrin alpha, N-terminal"/>
    <property type="match status" value="3"/>
</dbReference>
<evidence type="ECO:0000313" key="4">
    <source>
        <dbReference type="Proteomes" id="UP000003844"/>
    </source>
</evidence>